<dbReference type="AlphaFoldDB" id="A0A2I0VQG2"/>
<dbReference type="Proteomes" id="UP000233837">
    <property type="component" value="Unassembled WGS sequence"/>
</dbReference>
<evidence type="ECO:0000313" key="1">
    <source>
        <dbReference type="EMBL" id="PKU65647.1"/>
    </source>
</evidence>
<reference evidence="1 2" key="1">
    <citation type="journal article" date="2016" name="Sci. Rep.">
        <title>The Dendrobium catenatum Lindl. genome sequence provides insights into polysaccharide synthase, floral development and adaptive evolution.</title>
        <authorList>
            <person name="Zhang G.Q."/>
            <person name="Xu Q."/>
            <person name="Bian C."/>
            <person name="Tsai W.C."/>
            <person name="Yeh C.M."/>
            <person name="Liu K.W."/>
            <person name="Yoshida K."/>
            <person name="Zhang L.S."/>
            <person name="Chang S.B."/>
            <person name="Chen F."/>
            <person name="Shi Y."/>
            <person name="Su Y.Y."/>
            <person name="Zhang Y.Q."/>
            <person name="Chen L.J."/>
            <person name="Yin Y."/>
            <person name="Lin M."/>
            <person name="Huang H."/>
            <person name="Deng H."/>
            <person name="Wang Z.W."/>
            <person name="Zhu S.L."/>
            <person name="Zhao X."/>
            <person name="Deng C."/>
            <person name="Niu S.C."/>
            <person name="Huang J."/>
            <person name="Wang M."/>
            <person name="Liu G.H."/>
            <person name="Yang H.J."/>
            <person name="Xiao X.J."/>
            <person name="Hsiao Y.Y."/>
            <person name="Wu W.L."/>
            <person name="Chen Y.Y."/>
            <person name="Mitsuda N."/>
            <person name="Ohme-Takagi M."/>
            <person name="Luo Y.B."/>
            <person name="Van de Peer Y."/>
            <person name="Liu Z.J."/>
        </authorList>
    </citation>
    <scope>NUCLEOTIDE SEQUENCE [LARGE SCALE GENOMIC DNA]</scope>
    <source>
        <tissue evidence="1">The whole plant</tissue>
    </source>
</reference>
<protein>
    <submittedName>
        <fullName evidence="1">Uncharacterized protein</fullName>
    </submittedName>
</protein>
<reference evidence="1 2" key="2">
    <citation type="journal article" date="2017" name="Nature">
        <title>The Apostasia genome and the evolution of orchids.</title>
        <authorList>
            <person name="Zhang G.Q."/>
            <person name="Liu K.W."/>
            <person name="Li Z."/>
            <person name="Lohaus R."/>
            <person name="Hsiao Y.Y."/>
            <person name="Niu S.C."/>
            <person name="Wang J.Y."/>
            <person name="Lin Y.C."/>
            <person name="Xu Q."/>
            <person name="Chen L.J."/>
            <person name="Yoshida K."/>
            <person name="Fujiwara S."/>
            <person name="Wang Z.W."/>
            <person name="Zhang Y.Q."/>
            <person name="Mitsuda N."/>
            <person name="Wang M."/>
            <person name="Liu G.H."/>
            <person name="Pecoraro L."/>
            <person name="Huang H.X."/>
            <person name="Xiao X.J."/>
            <person name="Lin M."/>
            <person name="Wu X.Y."/>
            <person name="Wu W.L."/>
            <person name="Chen Y.Y."/>
            <person name="Chang S.B."/>
            <person name="Sakamoto S."/>
            <person name="Ohme-Takagi M."/>
            <person name="Yagi M."/>
            <person name="Zeng S.J."/>
            <person name="Shen C.Y."/>
            <person name="Yeh C.M."/>
            <person name="Luo Y.B."/>
            <person name="Tsai W.C."/>
            <person name="Van de Peer Y."/>
            <person name="Liu Z.J."/>
        </authorList>
    </citation>
    <scope>NUCLEOTIDE SEQUENCE [LARGE SCALE GENOMIC DNA]</scope>
    <source>
        <tissue evidence="1">The whole plant</tissue>
    </source>
</reference>
<name>A0A2I0VQG2_9ASPA</name>
<evidence type="ECO:0000313" key="2">
    <source>
        <dbReference type="Proteomes" id="UP000233837"/>
    </source>
</evidence>
<organism evidence="1 2">
    <name type="scientific">Dendrobium catenatum</name>
    <dbReference type="NCBI Taxonomy" id="906689"/>
    <lineage>
        <taxon>Eukaryota</taxon>
        <taxon>Viridiplantae</taxon>
        <taxon>Streptophyta</taxon>
        <taxon>Embryophyta</taxon>
        <taxon>Tracheophyta</taxon>
        <taxon>Spermatophyta</taxon>
        <taxon>Magnoliopsida</taxon>
        <taxon>Liliopsida</taxon>
        <taxon>Asparagales</taxon>
        <taxon>Orchidaceae</taxon>
        <taxon>Epidendroideae</taxon>
        <taxon>Malaxideae</taxon>
        <taxon>Dendrobiinae</taxon>
        <taxon>Dendrobium</taxon>
    </lineage>
</organism>
<sequence length="55" mass="6499">MVVIEHSPWKTILHHSIDDLNWFGWRFSDCNASLLFSCIATEQFGRPLHMLQSPW</sequence>
<proteinExistence type="predicted"/>
<gene>
    <name evidence="1" type="ORF">MA16_Dca027420</name>
</gene>
<accession>A0A2I0VQG2</accession>
<dbReference type="EMBL" id="KZ503320">
    <property type="protein sequence ID" value="PKU65647.1"/>
    <property type="molecule type" value="Genomic_DNA"/>
</dbReference>
<keyword evidence="2" id="KW-1185">Reference proteome</keyword>